<comment type="cofactor">
    <cofactor evidence="3">
        <name>FMN</name>
        <dbReference type="ChEBI" id="CHEBI:58210"/>
    </cofactor>
    <text evidence="3">Binds 1 FMN per subunit.</text>
</comment>
<evidence type="ECO:0000259" key="5">
    <source>
        <dbReference type="Pfam" id="PF02441"/>
    </source>
</evidence>
<evidence type="ECO:0000313" key="7">
    <source>
        <dbReference type="EMBL" id="AKQ65595.1"/>
    </source>
</evidence>
<comment type="pathway">
    <text evidence="3 4">Cofactor biosynthesis; coenzyme A biosynthesis; CoA from (R)-pantothenate: step 2/5.</text>
</comment>
<dbReference type="KEGG" id="mym:A176_002507"/>
<gene>
    <name evidence="3" type="primary">coaBC</name>
    <name evidence="7" type="ORF">A176_002507</name>
</gene>
<dbReference type="RefSeq" id="WP_002638683.1">
    <property type="nucleotide sequence ID" value="NZ_CP012109.1"/>
</dbReference>
<evidence type="ECO:0000256" key="2">
    <source>
        <dbReference type="ARBA" id="ARBA00023239"/>
    </source>
</evidence>
<keyword evidence="1 3" id="KW-0210">Decarboxylase</keyword>
<keyword evidence="3" id="KW-0479">Metal-binding</keyword>
<dbReference type="GO" id="GO:0015937">
    <property type="term" value="P:coenzyme A biosynthetic process"/>
    <property type="evidence" value="ECO:0007669"/>
    <property type="project" value="UniProtKB-UniRule"/>
</dbReference>
<evidence type="ECO:0000256" key="4">
    <source>
        <dbReference type="RuleBase" id="RU364078"/>
    </source>
</evidence>
<comment type="catalytic activity">
    <reaction evidence="3 4">
        <text>(R)-4'-phosphopantothenate + L-cysteine + CTP = N-[(R)-4-phosphopantothenoyl]-L-cysteine + CMP + diphosphate + H(+)</text>
        <dbReference type="Rhea" id="RHEA:19397"/>
        <dbReference type="ChEBI" id="CHEBI:10986"/>
        <dbReference type="ChEBI" id="CHEBI:15378"/>
        <dbReference type="ChEBI" id="CHEBI:33019"/>
        <dbReference type="ChEBI" id="CHEBI:35235"/>
        <dbReference type="ChEBI" id="CHEBI:37563"/>
        <dbReference type="ChEBI" id="CHEBI:59458"/>
        <dbReference type="ChEBI" id="CHEBI:60377"/>
        <dbReference type="EC" id="6.3.2.5"/>
    </reaction>
</comment>
<feature type="region of interest" description="Phosphopantothenate--cysteine ligase" evidence="3">
    <location>
        <begin position="194"/>
        <end position="411"/>
    </location>
</feature>
<keyword evidence="3 4" id="KW-0436">Ligase</keyword>
<comment type="similarity">
    <text evidence="3 4">In the N-terminal section; belongs to the HFCD (homo-oligomeric flavin containing Cys decarboxylase) superfamily.</text>
</comment>
<keyword evidence="3" id="KW-0460">Magnesium</keyword>
<feature type="binding site" evidence="3">
    <location>
        <position position="350"/>
    </location>
    <ligand>
        <name>CTP</name>
        <dbReference type="ChEBI" id="CHEBI:37563"/>
    </ligand>
</feature>
<dbReference type="SUPFAM" id="SSF102645">
    <property type="entry name" value="CoaB-like"/>
    <property type="match status" value="1"/>
</dbReference>
<dbReference type="GO" id="GO:0010181">
    <property type="term" value="F:FMN binding"/>
    <property type="evidence" value="ECO:0007669"/>
    <property type="project" value="UniProtKB-UniRule"/>
</dbReference>
<dbReference type="GO" id="GO:0015941">
    <property type="term" value="P:pantothenate catabolic process"/>
    <property type="evidence" value="ECO:0007669"/>
    <property type="project" value="InterPro"/>
</dbReference>
<feature type="binding site" evidence="3">
    <location>
        <position position="332"/>
    </location>
    <ligand>
        <name>CTP</name>
        <dbReference type="ChEBI" id="CHEBI:37563"/>
    </ligand>
</feature>
<keyword evidence="8" id="KW-1185">Reference proteome</keyword>
<feature type="region of interest" description="Phosphopantothenoylcysteine decarboxylase" evidence="3">
    <location>
        <begin position="1"/>
        <end position="193"/>
    </location>
</feature>
<comment type="similarity">
    <text evidence="3 4">In the C-terminal section; belongs to the PPC synthetase family.</text>
</comment>
<dbReference type="PANTHER" id="PTHR14359">
    <property type="entry name" value="HOMO-OLIGOMERIC FLAVIN CONTAINING CYS DECARBOXYLASE FAMILY"/>
    <property type="match status" value="1"/>
</dbReference>
<dbReference type="InterPro" id="IPR003382">
    <property type="entry name" value="Flavoprotein"/>
</dbReference>
<dbReference type="InterPro" id="IPR036551">
    <property type="entry name" value="Flavin_trans-like"/>
</dbReference>
<evidence type="ECO:0000313" key="8">
    <source>
        <dbReference type="Proteomes" id="UP000009026"/>
    </source>
</evidence>
<dbReference type="PANTHER" id="PTHR14359:SF6">
    <property type="entry name" value="PHOSPHOPANTOTHENOYLCYSTEINE DECARBOXYLASE"/>
    <property type="match status" value="1"/>
</dbReference>
<dbReference type="GO" id="GO:0004632">
    <property type="term" value="F:phosphopantothenate--cysteine ligase activity"/>
    <property type="evidence" value="ECO:0007669"/>
    <property type="project" value="UniProtKB-UniRule"/>
</dbReference>
<dbReference type="eggNOG" id="COG0452">
    <property type="taxonomic scope" value="Bacteria"/>
</dbReference>
<comment type="catalytic activity">
    <reaction evidence="3 4">
        <text>N-[(R)-4-phosphopantothenoyl]-L-cysteine + H(+) = (R)-4'-phosphopantetheine + CO2</text>
        <dbReference type="Rhea" id="RHEA:16793"/>
        <dbReference type="ChEBI" id="CHEBI:15378"/>
        <dbReference type="ChEBI" id="CHEBI:16526"/>
        <dbReference type="ChEBI" id="CHEBI:59458"/>
        <dbReference type="ChEBI" id="CHEBI:61723"/>
        <dbReference type="EC" id="4.1.1.36"/>
    </reaction>
</comment>
<comment type="cofactor">
    <cofactor evidence="3">
        <name>Mg(2+)</name>
        <dbReference type="ChEBI" id="CHEBI:18420"/>
    </cofactor>
</comment>
<feature type="binding site" evidence="3">
    <location>
        <begin position="310"/>
        <end position="313"/>
    </location>
    <ligand>
        <name>CTP</name>
        <dbReference type="ChEBI" id="CHEBI:37563"/>
    </ligand>
</feature>
<feature type="domain" description="DNA/pantothenate metabolism flavoprotein C-terminal" evidence="6">
    <location>
        <begin position="189"/>
        <end position="400"/>
    </location>
</feature>
<dbReference type="UniPathway" id="UPA00241">
    <property type="reaction ID" value="UER00353"/>
</dbReference>
<dbReference type="Gene3D" id="3.40.50.1950">
    <property type="entry name" value="Flavin prenyltransferase-like"/>
    <property type="match status" value="1"/>
</dbReference>
<dbReference type="GO" id="GO:0071513">
    <property type="term" value="C:phosphopantothenoylcysteine decarboxylase complex"/>
    <property type="evidence" value="ECO:0007669"/>
    <property type="project" value="TreeGrafter"/>
</dbReference>
<sequence>MDVTALRGRRVVVGVGGGIAAYKACELVRELSRAGAEVRVAMTEAARQFVTPLTFQALSGHPVLTDYFDPAQEGNFGHLDLARWAEAFVIAPATADLLARIRAGMGNDAVTTSLLAFRGPVVLSPAMNVAMWDNPMTQENLAALLRYPRFTRVGPGAGLLACGDVGEGRLADVPAIVDAVAARFGAGPLAGKRVLLTAGPTREFLDPVRFISNPSTGKMGMALAHAARSLGAEVTVVLGPVGTVERGGLDIVDVVSADDMAREVLARVGNADAFIATAAVSDWRPETRAPQKVKKGAAGTPEALTLVRTPDVLAEASRKVAAQAKRPVLVGFAAETERVLEHARDKLERKGLDAIVANDVTAPGAGFGTDTNQVTVLTRAGAQRELQGSKHEVARAILEFLLVSAPSRANG</sequence>
<dbReference type="SUPFAM" id="SSF52507">
    <property type="entry name" value="Homo-oligomeric flavin-containing Cys decarboxylases, HFCD"/>
    <property type="match status" value="1"/>
</dbReference>
<evidence type="ECO:0000259" key="6">
    <source>
        <dbReference type="Pfam" id="PF04127"/>
    </source>
</evidence>
<evidence type="ECO:0000256" key="1">
    <source>
        <dbReference type="ARBA" id="ARBA00022793"/>
    </source>
</evidence>
<dbReference type="NCBIfam" id="TIGR00521">
    <property type="entry name" value="coaBC_dfp"/>
    <property type="match status" value="1"/>
</dbReference>
<organism evidence="7 8">
    <name type="scientific">Pseudomyxococcus hansupus</name>
    <dbReference type="NCBI Taxonomy" id="1297742"/>
    <lineage>
        <taxon>Bacteria</taxon>
        <taxon>Pseudomonadati</taxon>
        <taxon>Myxococcota</taxon>
        <taxon>Myxococcia</taxon>
        <taxon>Myxococcales</taxon>
        <taxon>Cystobacterineae</taxon>
        <taxon>Myxococcaceae</taxon>
        <taxon>Pseudomyxococcus</taxon>
    </lineage>
</organism>
<accession>A0A0H4WW86</accession>
<dbReference type="InterPro" id="IPR007085">
    <property type="entry name" value="DNA/pantothenate-metab_flavo_C"/>
</dbReference>
<comment type="function">
    <text evidence="3">Catalyzes two sequential steps in the biosynthesis of coenzyme A. In the first step cysteine is conjugated to 4'-phosphopantothenate to form 4-phosphopantothenoylcysteine. In the second step the latter compound is decarboxylated to form 4'-phosphopantotheine.</text>
</comment>
<dbReference type="Pfam" id="PF04127">
    <property type="entry name" value="DFP"/>
    <property type="match status" value="1"/>
</dbReference>
<feature type="domain" description="Flavoprotein" evidence="5">
    <location>
        <begin position="10"/>
        <end position="182"/>
    </location>
</feature>
<keyword evidence="2 3" id="KW-0456">Lyase</keyword>
<dbReference type="HAMAP" id="MF_02225">
    <property type="entry name" value="CoaBC"/>
    <property type="match status" value="1"/>
</dbReference>
<dbReference type="EC" id="6.3.2.5" evidence="3"/>
<feature type="active site" description="Proton donor" evidence="3">
    <location>
        <position position="162"/>
    </location>
</feature>
<dbReference type="OrthoDB" id="9802554at2"/>
<reference evidence="7 8" key="1">
    <citation type="journal article" date="2016" name="PLoS ONE">
        <title>Complete Genome Sequence and Comparative Genomics of a Novel Myxobacterium Myxococcus hansupus.</title>
        <authorList>
            <person name="Sharma G."/>
            <person name="Narwani T."/>
            <person name="Subramanian S."/>
        </authorList>
    </citation>
    <scope>NUCLEOTIDE SEQUENCE [LARGE SCALE GENOMIC DNA]</scope>
    <source>
        <strain evidence="8">mixupus</strain>
    </source>
</reference>
<dbReference type="EMBL" id="CP012109">
    <property type="protein sequence ID" value="AKQ65595.1"/>
    <property type="molecule type" value="Genomic_DNA"/>
</dbReference>
<feature type="binding site" evidence="3">
    <location>
        <position position="282"/>
    </location>
    <ligand>
        <name>CTP</name>
        <dbReference type="ChEBI" id="CHEBI:37563"/>
    </ligand>
</feature>
<keyword evidence="3" id="KW-0511">Multifunctional enzyme</keyword>
<dbReference type="STRING" id="1297742.A176_002507"/>
<dbReference type="GO" id="GO:0004633">
    <property type="term" value="F:phosphopantothenoylcysteine decarboxylase activity"/>
    <property type="evidence" value="ECO:0007669"/>
    <property type="project" value="UniProtKB-UniRule"/>
</dbReference>
<dbReference type="PATRIC" id="fig|1297742.4.peg.2534"/>
<keyword evidence="3 4" id="KW-0288">FMN</keyword>
<comment type="caution">
    <text evidence="3">Lacks conserved residue(s) required for the propagation of feature annotation.</text>
</comment>
<feature type="binding site" evidence="3">
    <location>
        <position position="346"/>
    </location>
    <ligand>
        <name>CTP</name>
        <dbReference type="ChEBI" id="CHEBI:37563"/>
    </ligand>
</feature>
<protein>
    <recommendedName>
        <fullName evidence="3">Coenzyme A biosynthesis bifunctional protein CoaBC</fullName>
    </recommendedName>
    <alternativeName>
        <fullName evidence="3">DNA/pantothenate metabolism flavoprotein</fullName>
    </alternativeName>
    <alternativeName>
        <fullName evidence="3">Phosphopantothenoylcysteine synthetase/decarboxylase</fullName>
        <shortName evidence="3">PPCS-PPCDC</shortName>
    </alternativeName>
    <domain>
        <recommendedName>
            <fullName evidence="3">Phosphopantothenoylcysteine decarboxylase</fullName>
            <shortName evidence="3">PPC decarboxylase</shortName>
            <shortName evidence="3">PPC-DC</shortName>
            <ecNumber evidence="3">4.1.1.36</ecNumber>
        </recommendedName>
        <alternativeName>
            <fullName evidence="3">CoaC</fullName>
        </alternativeName>
    </domain>
    <domain>
        <recommendedName>
            <fullName evidence="3">Phosphopantothenate--cysteine ligase</fullName>
            <ecNumber evidence="3">6.3.2.5</ecNumber>
        </recommendedName>
        <alternativeName>
            <fullName evidence="3">CoaB</fullName>
        </alternativeName>
        <alternativeName>
            <fullName evidence="3">Phosphopantothenoylcysteine synthetase</fullName>
            <shortName evidence="3">PPC synthetase</shortName>
            <shortName evidence="3">PPC-S</shortName>
        </alternativeName>
    </domain>
</protein>
<dbReference type="Pfam" id="PF02441">
    <property type="entry name" value="Flavoprotein"/>
    <property type="match status" value="1"/>
</dbReference>
<dbReference type="Proteomes" id="UP000009026">
    <property type="component" value="Chromosome"/>
</dbReference>
<name>A0A0H4WW86_9BACT</name>
<keyword evidence="3 4" id="KW-0285">Flavoprotein</keyword>
<dbReference type="AlphaFoldDB" id="A0A0H4WW86"/>
<evidence type="ECO:0000256" key="3">
    <source>
        <dbReference type="HAMAP-Rule" id="MF_02225"/>
    </source>
</evidence>
<dbReference type="InterPro" id="IPR005252">
    <property type="entry name" value="CoaBC"/>
</dbReference>
<dbReference type="EC" id="4.1.1.36" evidence="3"/>
<comment type="pathway">
    <text evidence="3 4">Cofactor biosynthesis; coenzyme A biosynthesis; CoA from (R)-pantothenate: step 3/5.</text>
</comment>
<feature type="binding site" evidence="3">
    <location>
        <position position="292"/>
    </location>
    <ligand>
        <name>CTP</name>
        <dbReference type="ChEBI" id="CHEBI:37563"/>
    </ligand>
</feature>
<dbReference type="InterPro" id="IPR035929">
    <property type="entry name" value="CoaB-like_sf"/>
</dbReference>
<dbReference type="Gene3D" id="3.40.50.10300">
    <property type="entry name" value="CoaB-like"/>
    <property type="match status" value="1"/>
</dbReference>
<comment type="function">
    <text evidence="4">Catalyzes two steps in the biosynthesis of coenzyme A. In the first step cysteine is conjugated to 4'-phosphopantothenate to form 4-phosphopantothenoylcysteine, in the latter compound is decarboxylated to form 4'-phosphopantotheine.</text>
</comment>
<dbReference type="GO" id="GO:0046872">
    <property type="term" value="F:metal ion binding"/>
    <property type="evidence" value="ECO:0007669"/>
    <property type="project" value="UniProtKB-KW"/>
</dbReference>
<proteinExistence type="inferred from homology"/>